<dbReference type="InterPro" id="IPR051437">
    <property type="entry name" value="TTLL_monoglycylase"/>
</dbReference>
<evidence type="ECO:0000313" key="8">
    <source>
        <dbReference type="Proteomes" id="UP000494106"/>
    </source>
</evidence>
<dbReference type="SUPFAM" id="SSF56059">
    <property type="entry name" value="Glutathione synthetase ATP-binding domain-like"/>
    <property type="match status" value="1"/>
</dbReference>
<sequence>MPSRIKKSSKSKPCHKRPGHGFKYSLDKIYHLKKIQSIPVSKMMSKAERIPDPKCPYRNVGLSAKEKSYVICRCQTRSTRYILLKNLALNAIKEKKIFTIYGFCKVIRKELTERGWVEKYPSNQMNLSKLKKGAFKTQTQKESELEKLLLSNFVSKCPPNFIWHVGSHALCRKIERAEDGTTIENRLTADSMWTTKQGLCSSMKRNYWFYVEDVSEVTAPRTYNTYDNYEVEDFDKDYKITACTSLLKWVLFMVANQRPVFTDTGKISTNILVFALNRCKEYLFRKRNRDIDRKFNVVSEEQWNTFLKKYHLLIDKKEVFQTDVKEDKLGLYLGYTKYLLKEICRYRPQLNCEGYHNVWIIKPPHNCRGRGIKIASKLTEITDLVQKSNKTKFVVQKYIEEPLLIHETKFDIRQYYLVTSTYPLVIWMYEDCYLKFSSQKYNIMDYHESIHLTNNAVQRKYKNCADRHPELPVDNMWDLTTYKAYLRSIGQNKTWHNVIYPGMRKAIIGIMLSCQDSIPVSKNRFELYGCDFILDKMYTPWLIEINSCPDLEHTTPITAKICPAVIADIVKVVIDYRKDENASTGNFECIYHQPMTTPRYGPAVDLCVRGYSLPYNYFYRGVVPKSNYDYNTNIDKEIVNNALEVSQELERYYDANTIRIYADGFIGSKNTNKPANSITTKISVASKLDDLMDKLTLEHGNCLSRTQSDNSVTKIEAALKESMTRLASAVVTGCLQQEESETMFRITEVDDNLEQVRIPSFNNIQNILKNYEDQEKKNFKNHNQLATRSLQPAEQSKSKNIILEATTDIVNFISKREKEYNVNYVNLTLNKPID</sequence>
<dbReference type="OrthoDB" id="202825at2759"/>
<gene>
    <name evidence="7" type="ORF">APLA_LOCUS11620</name>
</gene>
<keyword evidence="2" id="KW-0963">Cytoplasm</keyword>
<keyword evidence="8" id="KW-1185">Reference proteome</keyword>
<name>A0A8S1APH6_ARCPL</name>
<evidence type="ECO:0008006" key="9">
    <source>
        <dbReference type="Google" id="ProtNLM"/>
    </source>
</evidence>
<feature type="region of interest" description="Disordered" evidence="6">
    <location>
        <begin position="1"/>
        <end position="20"/>
    </location>
</feature>
<dbReference type="EMBL" id="CADEBC010000532">
    <property type="protein sequence ID" value="CAB3248248.1"/>
    <property type="molecule type" value="Genomic_DNA"/>
</dbReference>
<organism evidence="7 8">
    <name type="scientific">Arctia plantaginis</name>
    <name type="common">Wood tiger moth</name>
    <name type="synonym">Phalaena plantaginis</name>
    <dbReference type="NCBI Taxonomy" id="874455"/>
    <lineage>
        <taxon>Eukaryota</taxon>
        <taxon>Metazoa</taxon>
        <taxon>Ecdysozoa</taxon>
        <taxon>Arthropoda</taxon>
        <taxon>Hexapoda</taxon>
        <taxon>Insecta</taxon>
        <taxon>Pterygota</taxon>
        <taxon>Neoptera</taxon>
        <taxon>Endopterygota</taxon>
        <taxon>Lepidoptera</taxon>
        <taxon>Glossata</taxon>
        <taxon>Ditrysia</taxon>
        <taxon>Noctuoidea</taxon>
        <taxon>Erebidae</taxon>
        <taxon>Arctiinae</taxon>
        <taxon>Arctia</taxon>
    </lineage>
</organism>
<keyword evidence="5" id="KW-0067">ATP-binding</keyword>
<keyword evidence="4" id="KW-0547">Nucleotide-binding</keyword>
<evidence type="ECO:0000313" key="7">
    <source>
        <dbReference type="EMBL" id="CAB3248248.1"/>
    </source>
</evidence>
<dbReference type="PANTHER" id="PTHR45870:SF2">
    <property type="entry name" value="TUBULIN MONOGLYCYLASE TTLL3"/>
    <property type="match status" value="1"/>
</dbReference>
<reference evidence="7 8" key="1">
    <citation type="submission" date="2020-04" db="EMBL/GenBank/DDBJ databases">
        <authorList>
            <person name="Wallbank WR R."/>
            <person name="Pardo Diaz C."/>
            <person name="Kozak K."/>
            <person name="Martin S."/>
            <person name="Jiggins C."/>
            <person name="Moest M."/>
            <person name="Warren A I."/>
            <person name="Byers J.R.P. K."/>
            <person name="Montejo-Kovacevich G."/>
            <person name="Yen C E."/>
        </authorList>
    </citation>
    <scope>NUCLEOTIDE SEQUENCE [LARGE SCALE GENOMIC DNA]</scope>
</reference>
<dbReference type="Pfam" id="PF03133">
    <property type="entry name" value="TTL"/>
    <property type="match status" value="1"/>
</dbReference>
<comment type="subcellular location">
    <subcellularLocation>
        <location evidence="1">Cytoplasm</location>
    </subcellularLocation>
</comment>
<dbReference type="Gene3D" id="3.30.470.20">
    <property type="entry name" value="ATP-grasp fold, B domain"/>
    <property type="match status" value="1"/>
</dbReference>
<proteinExistence type="predicted"/>
<dbReference type="PANTHER" id="PTHR45870">
    <property type="entry name" value="TUBULIN MONOGLYCYLASE TTLL3"/>
    <property type="match status" value="1"/>
</dbReference>
<dbReference type="Proteomes" id="UP000494106">
    <property type="component" value="Unassembled WGS sequence"/>
</dbReference>
<dbReference type="GO" id="GO:0005524">
    <property type="term" value="F:ATP binding"/>
    <property type="evidence" value="ECO:0007669"/>
    <property type="project" value="UniProtKB-KW"/>
</dbReference>
<evidence type="ECO:0000256" key="3">
    <source>
        <dbReference type="ARBA" id="ARBA00022598"/>
    </source>
</evidence>
<dbReference type="GO" id="GO:0015630">
    <property type="term" value="C:microtubule cytoskeleton"/>
    <property type="evidence" value="ECO:0007669"/>
    <property type="project" value="TreeGrafter"/>
</dbReference>
<dbReference type="GO" id="GO:0070736">
    <property type="term" value="F:protein-glycine ligase activity, initiating"/>
    <property type="evidence" value="ECO:0007669"/>
    <property type="project" value="TreeGrafter"/>
</dbReference>
<dbReference type="InterPro" id="IPR004344">
    <property type="entry name" value="TTL/TTLL_fam"/>
</dbReference>
<keyword evidence="3" id="KW-0436">Ligase</keyword>
<dbReference type="GO" id="GO:0060271">
    <property type="term" value="P:cilium assembly"/>
    <property type="evidence" value="ECO:0007669"/>
    <property type="project" value="TreeGrafter"/>
</dbReference>
<evidence type="ECO:0000256" key="2">
    <source>
        <dbReference type="ARBA" id="ARBA00022490"/>
    </source>
</evidence>
<evidence type="ECO:0000256" key="5">
    <source>
        <dbReference type="ARBA" id="ARBA00022840"/>
    </source>
</evidence>
<protein>
    <recommendedName>
        <fullName evidence="9">Tubulin glycylase 3A-like</fullName>
    </recommendedName>
</protein>
<evidence type="ECO:0000256" key="4">
    <source>
        <dbReference type="ARBA" id="ARBA00022741"/>
    </source>
</evidence>
<evidence type="ECO:0000256" key="6">
    <source>
        <dbReference type="SAM" id="MobiDB-lite"/>
    </source>
</evidence>
<dbReference type="PROSITE" id="PS51221">
    <property type="entry name" value="TTL"/>
    <property type="match status" value="1"/>
</dbReference>
<dbReference type="GO" id="GO:0005930">
    <property type="term" value="C:axoneme"/>
    <property type="evidence" value="ECO:0007669"/>
    <property type="project" value="TreeGrafter"/>
</dbReference>
<comment type="caution">
    <text evidence="7">The sequence shown here is derived from an EMBL/GenBank/DDBJ whole genome shotgun (WGS) entry which is preliminary data.</text>
</comment>
<evidence type="ECO:0000256" key="1">
    <source>
        <dbReference type="ARBA" id="ARBA00004496"/>
    </source>
</evidence>
<accession>A0A8S1APH6</accession>
<dbReference type="AlphaFoldDB" id="A0A8S1APH6"/>
<dbReference type="GO" id="GO:0003341">
    <property type="term" value="P:cilium movement"/>
    <property type="evidence" value="ECO:0007669"/>
    <property type="project" value="TreeGrafter"/>
</dbReference>